<reference evidence="7 8" key="1">
    <citation type="submission" date="2024-02" db="EMBL/GenBank/DDBJ databases">
        <title>New especies of Spiribacter isolated from saline water.</title>
        <authorList>
            <person name="Leon M.J."/>
            <person name="De La Haba R."/>
            <person name="Sanchez-Porro C."/>
            <person name="Ventosa A."/>
        </authorList>
    </citation>
    <scope>NUCLEOTIDE SEQUENCE [LARGE SCALE GENOMIC DNA]</scope>
    <source>
        <strain evidence="8">ag22IC4-227</strain>
    </source>
</reference>
<dbReference type="InterPro" id="IPR001375">
    <property type="entry name" value="Peptidase_S9_cat"/>
</dbReference>
<dbReference type="Gene3D" id="3.40.50.1820">
    <property type="entry name" value="alpha/beta hydrolase"/>
    <property type="match status" value="1"/>
</dbReference>
<accession>A0ABV3S953</accession>
<dbReference type="PANTHER" id="PTHR11757">
    <property type="entry name" value="PROTEASE FAMILY S9A OLIGOPEPTIDASE"/>
    <property type="match status" value="1"/>
</dbReference>
<dbReference type="PANTHER" id="PTHR11757:SF19">
    <property type="entry name" value="PROLYL ENDOPEPTIDASE-LIKE"/>
    <property type="match status" value="1"/>
</dbReference>
<name>A0ABV3S953_9GAMM</name>
<dbReference type="InterPro" id="IPR023302">
    <property type="entry name" value="Pept_S9A_N"/>
</dbReference>
<gene>
    <name evidence="7" type="ORF">V6X64_06585</name>
</gene>
<evidence type="ECO:0000256" key="4">
    <source>
        <dbReference type="ARBA" id="ARBA00022825"/>
    </source>
</evidence>
<evidence type="ECO:0000259" key="5">
    <source>
        <dbReference type="Pfam" id="PF00326"/>
    </source>
</evidence>
<dbReference type="EMBL" id="JBAKFJ010000001">
    <property type="protein sequence ID" value="MEX0386654.1"/>
    <property type="molecule type" value="Genomic_DNA"/>
</dbReference>
<dbReference type="SUPFAM" id="SSF50993">
    <property type="entry name" value="Peptidase/esterase 'gauge' domain"/>
    <property type="match status" value="1"/>
</dbReference>
<evidence type="ECO:0000256" key="2">
    <source>
        <dbReference type="ARBA" id="ARBA00022670"/>
    </source>
</evidence>
<evidence type="ECO:0000313" key="7">
    <source>
        <dbReference type="EMBL" id="MEX0386654.1"/>
    </source>
</evidence>
<dbReference type="Pfam" id="PF00326">
    <property type="entry name" value="Peptidase_S9"/>
    <property type="match status" value="1"/>
</dbReference>
<keyword evidence="8" id="KW-1185">Reference proteome</keyword>
<dbReference type="InterPro" id="IPR002470">
    <property type="entry name" value="Peptidase_S9A"/>
</dbReference>
<dbReference type="SUPFAM" id="SSF53474">
    <property type="entry name" value="alpha/beta-Hydrolases"/>
    <property type="match status" value="1"/>
</dbReference>
<sequence>MTDRPGSDVIRPPLAMRRPVTDTRHGATRTDPYAWLRDAHWRDAMVDPDRLDPAIRDYLEQENRYAESVMAPLAPLRRSLVSELRGRIREDDSSVPAPEGPWAYYSRYREGGQHVLLCRRPRDGGDEQVLFDGDAEATGSDYFRLGGAAHSPDHRYLAWASDRAGAESFSIRVRDLTTGHDLDEVIHPARGDMAWASDGETFLYTVIDDEHRPRWVYRHRVGMPAESDELVYTERDPGFFLGVDRTESGRYLLIDSHDHTTSEVRWLPADAPDAEPRLIAARERDVEYSVSDHGDDWLILTNAGGAEDFCIVRAPIGATGRDAWTPLVAHRPGRLIEDMLVFADWLVRQELEDADSRLVIRALTSGEEHVIDQPDPCVEVGAMPGLEYETDTLRFAMSGFARPAQVFDYDMRRRERTLRKTQEIPSGHDPEAYVTRRLMATAPDGESVPISLFHHRDVEPDADTPLLLYGYGAYGISELPGFSPNRLSLVDRGFVYAIAHVRGGRERGYRWYREGRQAAKRNTFSDYIACAETLIEAGYTGAGRMAAHGGSAGGMLVGAVLNQRPELFGAAVADVPFVDVLNTMLDPDLPLTPPEWPEWGNPIEDPKAYAEIAAYSPYDNVAPRPYPHLLVTAGVSDPRVTYWEPAKWVARLRSEGEPPGTVLLHTNMSAGHGGPGGRFQFLEEVAYRYAFVLYHMRSSGTG</sequence>
<proteinExistence type="inferred from homology"/>
<dbReference type="Proteomes" id="UP001556653">
    <property type="component" value="Unassembled WGS sequence"/>
</dbReference>
<dbReference type="PRINTS" id="PR00862">
    <property type="entry name" value="PROLIGOPTASE"/>
</dbReference>
<evidence type="ECO:0000259" key="6">
    <source>
        <dbReference type="Pfam" id="PF02897"/>
    </source>
</evidence>
<protein>
    <submittedName>
        <fullName evidence="7">S9 family peptidase</fullName>
    </submittedName>
</protein>
<evidence type="ECO:0000256" key="1">
    <source>
        <dbReference type="ARBA" id="ARBA00005228"/>
    </source>
</evidence>
<dbReference type="RefSeq" id="WP_367967118.1">
    <property type="nucleotide sequence ID" value="NZ_JBAKFJ010000001.1"/>
</dbReference>
<organism evidence="7 8">
    <name type="scientific">Spiribacter onubensis</name>
    <dbReference type="NCBI Taxonomy" id="3122420"/>
    <lineage>
        <taxon>Bacteria</taxon>
        <taxon>Pseudomonadati</taxon>
        <taxon>Pseudomonadota</taxon>
        <taxon>Gammaproteobacteria</taxon>
        <taxon>Chromatiales</taxon>
        <taxon>Ectothiorhodospiraceae</taxon>
        <taxon>Spiribacter</taxon>
    </lineage>
</organism>
<evidence type="ECO:0000313" key="8">
    <source>
        <dbReference type="Proteomes" id="UP001556653"/>
    </source>
</evidence>
<keyword evidence="4" id="KW-0720">Serine protease</keyword>
<dbReference type="InterPro" id="IPR051543">
    <property type="entry name" value="Serine_Peptidase_S9A"/>
</dbReference>
<comment type="similarity">
    <text evidence="1">Belongs to the peptidase S9A family.</text>
</comment>
<keyword evidence="3" id="KW-0378">Hydrolase</keyword>
<evidence type="ECO:0000256" key="3">
    <source>
        <dbReference type="ARBA" id="ARBA00022801"/>
    </source>
</evidence>
<comment type="caution">
    <text evidence="7">The sequence shown here is derived from an EMBL/GenBank/DDBJ whole genome shotgun (WGS) entry which is preliminary data.</text>
</comment>
<dbReference type="InterPro" id="IPR029058">
    <property type="entry name" value="AB_hydrolase_fold"/>
</dbReference>
<keyword evidence="2" id="KW-0645">Protease</keyword>
<feature type="domain" description="Peptidase S9A N-terminal" evidence="6">
    <location>
        <begin position="12"/>
        <end position="421"/>
    </location>
</feature>
<dbReference type="Pfam" id="PF02897">
    <property type="entry name" value="Peptidase_S9_N"/>
    <property type="match status" value="1"/>
</dbReference>
<dbReference type="Gene3D" id="2.130.10.120">
    <property type="entry name" value="Prolyl oligopeptidase, N-terminal domain"/>
    <property type="match status" value="1"/>
</dbReference>
<feature type="domain" description="Peptidase S9 prolyl oligopeptidase catalytic" evidence="5">
    <location>
        <begin position="482"/>
        <end position="697"/>
    </location>
</feature>